<keyword evidence="5" id="KW-1133">Transmembrane helix</keyword>
<evidence type="ECO:0000256" key="5">
    <source>
        <dbReference type="ARBA" id="ARBA00022989"/>
    </source>
</evidence>
<keyword evidence="10" id="KW-1185">Reference proteome</keyword>
<dbReference type="GO" id="GO:0016020">
    <property type="term" value="C:membrane"/>
    <property type="evidence" value="ECO:0007669"/>
    <property type="project" value="UniProtKB-SubCell"/>
</dbReference>
<evidence type="ECO:0000256" key="1">
    <source>
        <dbReference type="ARBA" id="ARBA00004141"/>
    </source>
</evidence>
<sequence length="460" mass="51787">MENRRKRRLSGIFNPPVFSEDISSSPNDASSPVPIEEDDISASGSDAEPEVEDKPKRRLANGFNLSEITEDNLSEEESSSVSIAEGSAVSAELPNNSEPVPLRRSTRRSVQVYPAAQCPVSNNPVKLFVNSSLNNVKKYYLDKSVKRQNPSLETIFEEPQLVNNKEVVMSHRRFKRAINFSAVAVKNSVKMKKRKTKAKKIWSKKPKKVPLKLLMEKLVPGRLPKRSSAPHSCRVDSTFDLPVVLAMKGVAFALSSARIPSTFDGEVCAEIGPKHELNRVRQSRDTLLRDLQFFKMSVLSRFAAFTNRHPVVRGMISYATIWPTSCIIQQTIAGKSIDNYDWMQALRFSLYGGLFTAPTLYAWVRVATMVWPKTNLKTGVTKAVVEQMTYGPAALACFFFGMSLMEGKSVEHATEELKMKFLPSYKVRVMSYGQRPDCCACKHDFGTWRVQWWLVQIAEC</sequence>
<dbReference type="Proteomes" id="UP000719412">
    <property type="component" value="Unassembled WGS sequence"/>
</dbReference>
<proteinExistence type="inferred from homology"/>
<evidence type="ECO:0000256" key="6">
    <source>
        <dbReference type="ARBA" id="ARBA00023136"/>
    </source>
</evidence>
<dbReference type="InterPro" id="IPR007248">
    <property type="entry name" value="Mpv17_PMP22"/>
</dbReference>
<reference evidence="9" key="1">
    <citation type="journal article" date="2020" name="J Insects Food Feed">
        <title>The yellow mealworm (Tenebrio molitor) genome: a resource for the emerging insects as food and feed industry.</title>
        <authorList>
            <person name="Eriksson T."/>
            <person name="Andere A."/>
            <person name="Kelstrup H."/>
            <person name="Emery V."/>
            <person name="Picard C."/>
        </authorList>
    </citation>
    <scope>NUCLEOTIDE SEQUENCE</scope>
    <source>
        <strain evidence="9">Stoneville</strain>
        <tissue evidence="9">Whole head</tissue>
    </source>
</reference>
<name>A0A8J6HFI7_TENMO</name>
<feature type="compositionally biased region" description="Acidic residues" evidence="7">
    <location>
        <begin position="68"/>
        <end position="78"/>
    </location>
</feature>
<evidence type="ECO:0000256" key="2">
    <source>
        <dbReference type="ARBA" id="ARBA00006824"/>
    </source>
</evidence>
<keyword evidence="3" id="KW-0597">Phosphoprotein</keyword>
<dbReference type="InterPro" id="IPR028149">
    <property type="entry name" value="Tantalus-like"/>
</dbReference>
<comment type="similarity">
    <text evidence="2">Belongs to the peroxisomal membrane protein PXMP2/4 family.</text>
</comment>
<feature type="compositionally biased region" description="Low complexity" evidence="7">
    <location>
        <begin position="79"/>
        <end position="92"/>
    </location>
</feature>
<comment type="caution">
    <text evidence="9">The sequence shown here is derived from an EMBL/GenBank/DDBJ whole genome shotgun (WGS) entry which is preliminary data.</text>
</comment>
<keyword evidence="6" id="KW-0472">Membrane</keyword>
<keyword evidence="4" id="KW-0812">Transmembrane</keyword>
<dbReference type="Pfam" id="PF15386">
    <property type="entry name" value="Tantalus"/>
    <property type="match status" value="1"/>
</dbReference>
<feature type="region of interest" description="Disordered" evidence="7">
    <location>
        <begin position="1"/>
        <end position="106"/>
    </location>
</feature>
<evidence type="ECO:0000313" key="10">
    <source>
        <dbReference type="Proteomes" id="UP000719412"/>
    </source>
</evidence>
<dbReference type="AlphaFoldDB" id="A0A8J6HFI7"/>
<dbReference type="EMBL" id="JABDTM020018738">
    <property type="protein sequence ID" value="KAH0817855.1"/>
    <property type="molecule type" value="Genomic_DNA"/>
</dbReference>
<evidence type="ECO:0000259" key="8">
    <source>
        <dbReference type="Pfam" id="PF15386"/>
    </source>
</evidence>
<evidence type="ECO:0000313" key="9">
    <source>
        <dbReference type="EMBL" id="KAH0817855.1"/>
    </source>
</evidence>
<feature type="compositionally biased region" description="Polar residues" evidence="7">
    <location>
        <begin position="21"/>
        <end position="30"/>
    </location>
</feature>
<dbReference type="PANTHER" id="PTHR11266:SF75">
    <property type="entry name" value="IP10007P-RELATED"/>
    <property type="match status" value="1"/>
</dbReference>
<evidence type="ECO:0000256" key="3">
    <source>
        <dbReference type="ARBA" id="ARBA00022553"/>
    </source>
</evidence>
<dbReference type="PANTHER" id="PTHR11266">
    <property type="entry name" value="PEROXISOMAL MEMBRANE PROTEIN 2, PXMP2 MPV17"/>
    <property type="match status" value="1"/>
</dbReference>
<reference evidence="9" key="2">
    <citation type="submission" date="2021-08" db="EMBL/GenBank/DDBJ databases">
        <authorList>
            <person name="Eriksson T."/>
        </authorList>
    </citation>
    <scope>NUCLEOTIDE SEQUENCE</scope>
    <source>
        <strain evidence="9">Stoneville</strain>
        <tissue evidence="9">Whole head</tissue>
    </source>
</reference>
<accession>A0A8J6HFI7</accession>
<evidence type="ECO:0000256" key="7">
    <source>
        <dbReference type="SAM" id="MobiDB-lite"/>
    </source>
</evidence>
<gene>
    <name evidence="9" type="ORF">GEV33_004936</name>
</gene>
<dbReference type="GO" id="GO:0005739">
    <property type="term" value="C:mitochondrion"/>
    <property type="evidence" value="ECO:0007669"/>
    <property type="project" value="TreeGrafter"/>
</dbReference>
<comment type="subcellular location">
    <subcellularLocation>
        <location evidence="1">Membrane</location>
        <topology evidence="1">Multi-pass membrane protein</topology>
    </subcellularLocation>
</comment>
<evidence type="ECO:0000256" key="4">
    <source>
        <dbReference type="ARBA" id="ARBA00022692"/>
    </source>
</evidence>
<organism evidence="9 10">
    <name type="scientific">Tenebrio molitor</name>
    <name type="common">Yellow mealworm beetle</name>
    <dbReference type="NCBI Taxonomy" id="7067"/>
    <lineage>
        <taxon>Eukaryota</taxon>
        <taxon>Metazoa</taxon>
        <taxon>Ecdysozoa</taxon>
        <taxon>Arthropoda</taxon>
        <taxon>Hexapoda</taxon>
        <taxon>Insecta</taxon>
        <taxon>Pterygota</taxon>
        <taxon>Neoptera</taxon>
        <taxon>Endopterygota</taxon>
        <taxon>Coleoptera</taxon>
        <taxon>Polyphaga</taxon>
        <taxon>Cucujiformia</taxon>
        <taxon>Tenebrionidae</taxon>
        <taxon>Tenebrio</taxon>
    </lineage>
</organism>
<feature type="domain" description="Tantalus-like" evidence="8">
    <location>
        <begin position="135"/>
        <end position="173"/>
    </location>
</feature>
<protein>
    <recommendedName>
        <fullName evidence="8">Tantalus-like domain-containing protein</fullName>
    </recommendedName>
</protein>